<dbReference type="EMBL" id="FMBK01000009">
    <property type="protein sequence ID" value="SCC72424.1"/>
    <property type="molecule type" value="Genomic_DNA"/>
</dbReference>
<comment type="similarity">
    <text evidence="1">Belongs to the polysaccharide synthase family.</text>
</comment>
<feature type="transmembrane region" description="Helical" evidence="2">
    <location>
        <begin position="71"/>
        <end position="95"/>
    </location>
</feature>
<dbReference type="InterPro" id="IPR036291">
    <property type="entry name" value="NAD(P)-bd_dom_sf"/>
</dbReference>
<gene>
    <name evidence="4" type="ORF">GA0116959_109106</name>
</gene>
<dbReference type="InterPro" id="IPR003869">
    <property type="entry name" value="Polysac_CapD-like"/>
</dbReference>
<evidence type="ECO:0000259" key="3">
    <source>
        <dbReference type="Pfam" id="PF02719"/>
    </source>
</evidence>
<sequence length="644" mass="71787">MKKSCFHLDKIAKLKKRSFPVKSIIVPFAAAPRQTKQIFLVALDFVVFPILIWLCFVIREFNLGAEVVPNLAFGSLWVSFLAVAALFISGVYRFIVRTFNEVFIAKLAFATTLTVVGLYAIAYCTHAFIPTSIPLMFGFMMFAWIWVSRGIIRAIVKSYLQSDVPRKRVAIYGAGYAGQQVAAALYRSNEHLPVFFIDDDASLFGQMMGGLKVYSPAYALKLFAKQQVDEILIALPSVGRVRKSEIVKFLEPAHLKITEIPGLTKLVDGEIRVSDIQEVDIIDLLGRDPVPPIQELLAKNIFNKVVMVTGAGGSIGSELCRQIIKNKPQKLVIYELTEFALYSIDKELKLNTEIEIVPILGTVLDQPKLERVIEQYQVQTVYHAAAYKHVPLVECNPLAGLKNNSIGTAFSLNAAVKKGVETFVLISTDKAVRPTNVMGASKRMAELYCQAMAEAQDQTQVSIVRFGNVLGSSGSVVPLFKQQILKGGPITVTHPDVTRYFMTIPEASQLVIQAGALGEGGDVFLLDMGEPVRIQDLARQMISLSGLKVREQDSKTGDIEIQYSGLRPGEKLYEELLIDHEDTEITQHSRILRSIEKHYPLDELITVFDQMYLLTAVDDDVNWALAQLEYYVDGYHRGKEIKVN</sequence>
<dbReference type="Gene3D" id="3.40.50.720">
    <property type="entry name" value="NAD(P)-binding Rossmann-like Domain"/>
    <property type="match status" value="2"/>
</dbReference>
<dbReference type="SUPFAM" id="SSF51735">
    <property type="entry name" value="NAD(P)-binding Rossmann-fold domains"/>
    <property type="match status" value="2"/>
</dbReference>
<evidence type="ECO:0000256" key="1">
    <source>
        <dbReference type="ARBA" id="ARBA00007430"/>
    </source>
</evidence>
<name>A0A1C4GW41_9GAMM</name>
<feature type="transmembrane region" description="Helical" evidence="2">
    <location>
        <begin position="107"/>
        <end position="129"/>
    </location>
</feature>
<feature type="transmembrane region" description="Helical" evidence="2">
    <location>
        <begin position="135"/>
        <end position="156"/>
    </location>
</feature>
<keyword evidence="2" id="KW-1133">Transmembrane helix</keyword>
<protein>
    <submittedName>
        <fullName evidence="4">NDP-sugar epimerase, includes UDP-GlcNAc-inverting 4,6-dehydratase FlaA1 and capsular polysaccharide biosynthesis protein EpsC</fullName>
    </submittedName>
</protein>
<feature type="domain" description="Polysaccharide biosynthesis protein CapD-like" evidence="3">
    <location>
        <begin position="306"/>
        <end position="593"/>
    </location>
</feature>
<dbReference type="PANTHER" id="PTHR43318">
    <property type="entry name" value="UDP-N-ACETYLGLUCOSAMINE 4,6-DEHYDRATASE"/>
    <property type="match status" value="1"/>
</dbReference>
<dbReference type="PANTHER" id="PTHR43318:SF1">
    <property type="entry name" value="POLYSACCHARIDE BIOSYNTHESIS PROTEIN EPSC-RELATED"/>
    <property type="match status" value="1"/>
</dbReference>
<dbReference type="Pfam" id="PF02719">
    <property type="entry name" value="Polysacc_synt_2"/>
    <property type="match status" value="1"/>
</dbReference>
<dbReference type="CDD" id="cd05237">
    <property type="entry name" value="UDP_invert_4-6DH_SDR_e"/>
    <property type="match status" value="1"/>
</dbReference>
<organism evidence="4 5">
    <name type="scientific">Acinetobacter albensis</name>
    <dbReference type="NCBI Taxonomy" id="1673609"/>
    <lineage>
        <taxon>Bacteria</taxon>
        <taxon>Pseudomonadati</taxon>
        <taxon>Pseudomonadota</taxon>
        <taxon>Gammaproteobacteria</taxon>
        <taxon>Moraxellales</taxon>
        <taxon>Moraxellaceae</taxon>
        <taxon>Acinetobacter</taxon>
    </lineage>
</organism>
<dbReference type="AlphaFoldDB" id="A0A1C4GW41"/>
<feature type="transmembrane region" description="Helical" evidence="2">
    <location>
        <begin position="38"/>
        <end position="59"/>
    </location>
</feature>
<accession>A0A1C4GW41</accession>
<keyword evidence="2" id="KW-0812">Transmembrane</keyword>
<keyword evidence="2" id="KW-0472">Membrane</keyword>
<dbReference type="InterPro" id="IPR051203">
    <property type="entry name" value="Polysaccharide_Synthase-Rel"/>
</dbReference>
<proteinExistence type="inferred from homology"/>
<reference evidence="4 5" key="1">
    <citation type="submission" date="2016-08" db="EMBL/GenBank/DDBJ databases">
        <authorList>
            <person name="Seilhamer J.J."/>
        </authorList>
    </citation>
    <scope>NUCLEOTIDE SEQUENCE [LARGE SCALE GENOMIC DNA]</scope>
    <source>
        <strain evidence="4 5">ANC 4874</strain>
    </source>
</reference>
<evidence type="ECO:0000313" key="5">
    <source>
        <dbReference type="Proteomes" id="UP000243661"/>
    </source>
</evidence>
<dbReference type="Proteomes" id="UP000243661">
    <property type="component" value="Unassembled WGS sequence"/>
</dbReference>
<dbReference type="Pfam" id="PF13727">
    <property type="entry name" value="CoA_binding_3"/>
    <property type="match status" value="1"/>
</dbReference>
<evidence type="ECO:0000256" key="2">
    <source>
        <dbReference type="SAM" id="Phobius"/>
    </source>
</evidence>
<evidence type="ECO:0000313" key="4">
    <source>
        <dbReference type="EMBL" id="SCC72424.1"/>
    </source>
</evidence>